<dbReference type="KEGG" id="bor:COCMIDRAFT_33817"/>
<dbReference type="OrthoDB" id="10363818at2759"/>
<dbReference type="RefSeq" id="XP_007684724.1">
    <property type="nucleotide sequence ID" value="XM_007686534.1"/>
</dbReference>
<accession>W6ZFT8</accession>
<evidence type="ECO:0000313" key="2">
    <source>
        <dbReference type="Proteomes" id="UP000054032"/>
    </source>
</evidence>
<keyword evidence="2" id="KW-1185">Reference proteome</keyword>
<evidence type="ECO:0000313" key="1">
    <source>
        <dbReference type="EMBL" id="EUC48743.1"/>
    </source>
</evidence>
<dbReference type="HOGENOM" id="CLU_2222767_0_0_1"/>
<reference evidence="1 2" key="1">
    <citation type="journal article" date="2013" name="PLoS Genet.">
        <title>Comparative genome structure, secondary metabolite, and effector coding capacity across Cochliobolus pathogens.</title>
        <authorList>
            <person name="Condon B.J."/>
            <person name="Leng Y."/>
            <person name="Wu D."/>
            <person name="Bushley K.E."/>
            <person name="Ohm R.A."/>
            <person name="Otillar R."/>
            <person name="Martin J."/>
            <person name="Schackwitz W."/>
            <person name="Grimwood J."/>
            <person name="MohdZainudin N."/>
            <person name="Xue C."/>
            <person name="Wang R."/>
            <person name="Manning V.A."/>
            <person name="Dhillon B."/>
            <person name="Tu Z.J."/>
            <person name="Steffenson B.J."/>
            <person name="Salamov A."/>
            <person name="Sun H."/>
            <person name="Lowry S."/>
            <person name="LaButti K."/>
            <person name="Han J."/>
            <person name="Copeland A."/>
            <person name="Lindquist E."/>
            <person name="Barry K."/>
            <person name="Schmutz J."/>
            <person name="Baker S.E."/>
            <person name="Ciuffetti L.M."/>
            <person name="Grigoriev I.V."/>
            <person name="Zhong S."/>
            <person name="Turgeon B.G."/>
        </authorList>
    </citation>
    <scope>NUCLEOTIDE SEQUENCE [LARGE SCALE GENOMIC DNA]</scope>
    <source>
        <strain evidence="1 2">ATCC 44560</strain>
    </source>
</reference>
<dbReference type="Proteomes" id="UP000054032">
    <property type="component" value="Unassembled WGS sequence"/>
</dbReference>
<dbReference type="AlphaFoldDB" id="W6ZFT8"/>
<protein>
    <submittedName>
        <fullName evidence="1">Uncharacterized protein</fullName>
    </submittedName>
</protein>
<name>W6ZFT8_COCMI</name>
<proteinExistence type="predicted"/>
<organism evidence="1 2">
    <name type="scientific">Bipolaris oryzae ATCC 44560</name>
    <dbReference type="NCBI Taxonomy" id="930090"/>
    <lineage>
        <taxon>Eukaryota</taxon>
        <taxon>Fungi</taxon>
        <taxon>Dikarya</taxon>
        <taxon>Ascomycota</taxon>
        <taxon>Pezizomycotina</taxon>
        <taxon>Dothideomycetes</taxon>
        <taxon>Pleosporomycetidae</taxon>
        <taxon>Pleosporales</taxon>
        <taxon>Pleosporineae</taxon>
        <taxon>Pleosporaceae</taxon>
        <taxon>Bipolaris</taxon>
    </lineage>
</organism>
<sequence>MCGSMDSVLVDMEADGIVRTVFGCLMVMKASFVALANLSEEIGKLKVQSNIAKDNMSSYRTTYIVQSLGASSQGQKQCVRGVAKMLPTADITNRPSGADQDDSKEP</sequence>
<dbReference type="EMBL" id="KI963938">
    <property type="protein sequence ID" value="EUC48743.1"/>
    <property type="molecule type" value="Genomic_DNA"/>
</dbReference>
<gene>
    <name evidence="1" type="ORF">COCMIDRAFT_33817</name>
</gene>
<dbReference type="GeneID" id="19122411"/>